<evidence type="ECO:0000256" key="9">
    <source>
        <dbReference type="SAM" id="SignalP"/>
    </source>
</evidence>
<comment type="subcellular location">
    <subcellularLocation>
        <location evidence="1">Membrane</location>
        <topology evidence="1">Lipid-anchor</topology>
        <topology evidence="1">GPI-anchor</topology>
    </subcellularLocation>
    <subcellularLocation>
        <location evidence="2">Secreted</location>
    </subcellularLocation>
</comment>
<evidence type="ECO:0000313" key="12">
    <source>
        <dbReference type="Proteomes" id="UP000777438"/>
    </source>
</evidence>
<dbReference type="GO" id="GO:0005576">
    <property type="term" value="C:extracellular region"/>
    <property type="evidence" value="ECO:0007669"/>
    <property type="project" value="UniProtKB-SubCell"/>
</dbReference>
<evidence type="ECO:0000256" key="5">
    <source>
        <dbReference type="ARBA" id="ARBA00022622"/>
    </source>
</evidence>
<feature type="chain" id="PRO_5040123615" description="CFEM domain-containing protein" evidence="9">
    <location>
        <begin position="20"/>
        <end position="172"/>
    </location>
</feature>
<keyword evidence="5" id="KW-0472">Membrane</keyword>
<dbReference type="Pfam" id="PF05730">
    <property type="entry name" value="CFEM"/>
    <property type="match status" value="1"/>
</dbReference>
<keyword evidence="5" id="KW-0336">GPI-anchor</keyword>
<sequence length="172" mass="16922">MKTSYFGLVFMANILGASAALDTIAGYTGDIPDCALSAFKKAMDDENCEATSFDCLCRHSSAIAVAVAKDTDASCSADFAQAIGSACGMWLVDGTTASQYAKATSILADDLDGSGSGGSQSTAKSASDAATDTAAAATASSTSSDNRAAMPTMDSGLVGLVGGAAALAGLLL</sequence>
<dbReference type="GO" id="GO:0098552">
    <property type="term" value="C:side of membrane"/>
    <property type="evidence" value="ECO:0007669"/>
    <property type="project" value="UniProtKB-KW"/>
</dbReference>
<keyword evidence="12" id="KW-1185">Reference proteome</keyword>
<evidence type="ECO:0000256" key="8">
    <source>
        <dbReference type="ARBA" id="ARBA00023288"/>
    </source>
</evidence>
<evidence type="ECO:0000256" key="4">
    <source>
        <dbReference type="ARBA" id="ARBA00022525"/>
    </source>
</evidence>
<dbReference type="AlphaFoldDB" id="A0A9P8VZ15"/>
<protein>
    <recommendedName>
        <fullName evidence="10">CFEM domain-containing protein</fullName>
    </recommendedName>
</protein>
<proteinExistence type="inferred from homology"/>
<keyword evidence="5" id="KW-0325">Glycoprotein</keyword>
<organism evidence="11 12">
    <name type="scientific">Thelonectria olida</name>
    <dbReference type="NCBI Taxonomy" id="1576542"/>
    <lineage>
        <taxon>Eukaryota</taxon>
        <taxon>Fungi</taxon>
        <taxon>Dikarya</taxon>
        <taxon>Ascomycota</taxon>
        <taxon>Pezizomycotina</taxon>
        <taxon>Sordariomycetes</taxon>
        <taxon>Hypocreomycetidae</taxon>
        <taxon>Hypocreales</taxon>
        <taxon>Nectriaceae</taxon>
        <taxon>Thelonectria</taxon>
    </lineage>
</organism>
<dbReference type="OrthoDB" id="4869264at2759"/>
<comment type="caution">
    <text evidence="11">The sequence shown here is derived from an EMBL/GenBank/DDBJ whole genome shotgun (WGS) entry which is preliminary data.</text>
</comment>
<evidence type="ECO:0000256" key="3">
    <source>
        <dbReference type="ARBA" id="ARBA00010031"/>
    </source>
</evidence>
<evidence type="ECO:0000256" key="1">
    <source>
        <dbReference type="ARBA" id="ARBA00004589"/>
    </source>
</evidence>
<gene>
    <name evidence="11" type="ORF">B0T10DRAFT_144433</name>
</gene>
<keyword evidence="8" id="KW-0449">Lipoprotein</keyword>
<dbReference type="Proteomes" id="UP000777438">
    <property type="component" value="Unassembled WGS sequence"/>
</dbReference>
<dbReference type="EMBL" id="JAGPYM010000026">
    <property type="protein sequence ID" value="KAH6880474.1"/>
    <property type="molecule type" value="Genomic_DNA"/>
</dbReference>
<keyword evidence="7" id="KW-1015">Disulfide bond</keyword>
<keyword evidence="6 9" id="KW-0732">Signal</keyword>
<evidence type="ECO:0000313" key="11">
    <source>
        <dbReference type="EMBL" id="KAH6880474.1"/>
    </source>
</evidence>
<accession>A0A9P8VZ15</accession>
<dbReference type="InterPro" id="IPR008427">
    <property type="entry name" value="Extracellular_membr_CFEM_dom"/>
</dbReference>
<name>A0A9P8VZ15_9HYPO</name>
<evidence type="ECO:0000256" key="2">
    <source>
        <dbReference type="ARBA" id="ARBA00004613"/>
    </source>
</evidence>
<evidence type="ECO:0000256" key="6">
    <source>
        <dbReference type="ARBA" id="ARBA00022729"/>
    </source>
</evidence>
<comment type="similarity">
    <text evidence="3">Belongs to the RBT5 family.</text>
</comment>
<feature type="signal peptide" evidence="9">
    <location>
        <begin position="1"/>
        <end position="19"/>
    </location>
</feature>
<keyword evidence="4" id="KW-0964">Secreted</keyword>
<evidence type="ECO:0000259" key="10">
    <source>
        <dbReference type="Pfam" id="PF05730"/>
    </source>
</evidence>
<reference evidence="11 12" key="1">
    <citation type="journal article" date="2021" name="Nat. Commun.">
        <title>Genetic determinants of endophytism in the Arabidopsis root mycobiome.</title>
        <authorList>
            <person name="Mesny F."/>
            <person name="Miyauchi S."/>
            <person name="Thiergart T."/>
            <person name="Pickel B."/>
            <person name="Atanasova L."/>
            <person name="Karlsson M."/>
            <person name="Huettel B."/>
            <person name="Barry K.W."/>
            <person name="Haridas S."/>
            <person name="Chen C."/>
            <person name="Bauer D."/>
            <person name="Andreopoulos W."/>
            <person name="Pangilinan J."/>
            <person name="LaButti K."/>
            <person name="Riley R."/>
            <person name="Lipzen A."/>
            <person name="Clum A."/>
            <person name="Drula E."/>
            <person name="Henrissat B."/>
            <person name="Kohler A."/>
            <person name="Grigoriev I.V."/>
            <person name="Martin F.M."/>
            <person name="Hacquard S."/>
        </authorList>
    </citation>
    <scope>NUCLEOTIDE SEQUENCE [LARGE SCALE GENOMIC DNA]</scope>
    <source>
        <strain evidence="11 12">MPI-CAGE-CH-0241</strain>
    </source>
</reference>
<feature type="domain" description="CFEM" evidence="10">
    <location>
        <begin position="30"/>
        <end position="84"/>
    </location>
</feature>
<evidence type="ECO:0000256" key="7">
    <source>
        <dbReference type="ARBA" id="ARBA00023157"/>
    </source>
</evidence>